<evidence type="ECO:0000313" key="3">
    <source>
        <dbReference type="EMBL" id="EXX72424.1"/>
    </source>
</evidence>
<reference evidence="3 4" key="1">
    <citation type="submission" date="2014-02" db="EMBL/GenBank/DDBJ databases">
        <title>Single nucleus genome sequencing reveals high similarity among nuclei of an endomycorrhizal fungus.</title>
        <authorList>
            <person name="Lin K."/>
            <person name="Geurts R."/>
            <person name="Zhang Z."/>
            <person name="Limpens E."/>
            <person name="Saunders D.G."/>
            <person name="Mu D."/>
            <person name="Pang E."/>
            <person name="Cao H."/>
            <person name="Cha H."/>
            <person name="Lin T."/>
            <person name="Zhou Q."/>
            <person name="Shang Y."/>
            <person name="Li Y."/>
            <person name="Ivanov S."/>
            <person name="Sharma T."/>
            <person name="Velzen R.V."/>
            <person name="Ruijter N.D."/>
            <person name="Aanen D.K."/>
            <person name="Win J."/>
            <person name="Kamoun S."/>
            <person name="Bisseling T."/>
            <person name="Huang S."/>
        </authorList>
    </citation>
    <scope>NUCLEOTIDE SEQUENCE [LARGE SCALE GENOMIC DNA]</scope>
    <source>
        <strain evidence="4">DAOM197198w</strain>
    </source>
</reference>
<gene>
    <name evidence="3" type="ORF">RirG_069490</name>
</gene>
<feature type="signal peptide" evidence="2">
    <location>
        <begin position="1"/>
        <end position="22"/>
    </location>
</feature>
<evidence type="ECO:0000256" key="1">
    <source>
        <dbReference type="SAM" id="MobiDB-lite"/>
    </source>
</evidence>
<accession>A0A015KXY3</accession>
<dbReference type="AlphaFoldDB" id="A0A015KXY3"/>
<dbReference type="EMBL" id="JEMT01015397">
    <property type="protein sequence ID" value="EXX72424.1"/>
    <property type="molecule type" value="Genomic_DNA"/>
</dbReference>
<feature type="region of interest" description="Disordered" evidence="1">
    <location>
        <begin position="180"/>
        <end position="298"/>
    </location>
</feature>
<protein>
    <submittedName>
        <fullName evidence="3">Uncharacterized protein</fullName>
    </submittedName>
</protein>
<keyword evidence="4" id="KW-1185">Reference proteome</keyword>
<feature type="chain" id="PRO_5001475046" evidence="2">
    <location>
        <begin position="23"/>
        <end position="298"/>
    </location>
</feature>
<dbReference type="Proteomes" id="UP000022910">
    <property type="component" value="Unassembled WGS sequence"/>
</dbReference>
<organism evidence="3 4">
    <name type="scientific">Rhizophagus irregularis (strain DAOM 197198w)</name>
    <name type="common">Glomus intraradices</name>
    <dbReference type="NCBI Taxonomy" id="1432141"/>
    <lineage>
        <taxon>Eukaryota</taxon>
        <taxon>Fungi</taxon>
        <taxon>Fungi incertae sedis</taxon>
        <taxon>Mucoromycota</taxon>
        <taxon>Glomeromycotina</taxon>
        <taxon>Glomeromycetes</taxon>
        <taxon>Glomerales</taxon>
        <taxon>Glomeraceae</taxon>
        <taxon>Rhizophagus</taxon>
    </lineage>
</organism>
<dbReference type="OrthoDB" id="2444038at2759"/>
<feature type="compositionally biased region" description="Low complexity" evidence="1">
    <location>
        <begin position="281"/>
        <end position="298"/>
    </location>
</feature>
<evidence type="ECO:0000256" key="2">
    <source>
        <dbReference type="SAM" id="SignalP"/>
    </source>
</evidence>
<proteinExistence type="predicted"/>
<evidence type="ECO:0000313" key="4">
    <source>
        <dbReference type="Proteomes" id="UP000022910"/>
    </source>
</evidence>
<dbReference type="HOGENOM" id="CLU_934307_0_0_1"/>
<dbReference type="STRING" id="1432141.A0A015KXY3"/>
<keyword evidence="2" id="KW-0732">Signal</keyword>
<comment type="caution">
    <text evidence="3">The sequence shown here is derived from an EMBL/GenBank/DDBJ whole genome shotgun (WGS) entry which is preliminary data.</text>
</comment>
<name>A0A015KXY3_RHIIW</name>
<feature type="compositionally biased region" description="Gly residues" evidence="1">
    <location>
        <begin position="255"/>
        <end position="280"/>
    </location>
</feature>
<sequence length="298" mass="31822">MLYKHILLLIFINLNVISLVYGNSKPQCTKCLYKCCNSNFDDLKSCKNICETDHCDGIDIDIEDYNCPIPSMEVCHKCLNKCCKDSEGHKDFHDCTDTCNLKDCKNLGYYYECEKLEIVIVTTPPICTECLTKCCNGNPHKFGDCSTTCSKSKKCKNIDFNHEIYKEKCGGGNGNNEGNNGNNEGNNGNNEGNNGNNEGNNGNNEGNNGNNEGNNGNNEGNGNNGNNEGNNGNNEGNGNNGNNEGNNGNNEGNNGNNGGNGNNGNNGGNGNNGNNGGNGNNGNNEGNGNNGNNEGKQR</sequence>
<feature type="compositionally biased region" description="Low complexity" evidence="1">
    <location>
        <begin position="180"/>
        <end position="254"/>
    </location>
</feature>